<dbReference type="SUPFAM" id="SSF53597">
    <property type="entry name" value="Dihydrofolate reductase-like"/>
    <property type="match status" value="1"/>
</dbReference>
<reference evidence="2 3" key="1">
    <citation type="journal article" date="2015" name="Genome Announc.">
        <title>Draft Genome Sequence of Norvancomycin-Producing Strain Amycolatopsis orientalis CPCC200066.</title>
        <authorList>
            <person name="Lei X."/>
            <person name="Yuan F."/>
            <person name="Shi Y."/>
            <person name="Li X."/>
            <person name="Wang L."/>
            <person name="Hong B."/>
        </authorList>
    </citation>
    <scope>NUCLEOTIDE SEQUENCE [LARGE SCALE GENOMIC DNA]</scope>
    <source>
        <strain evidence="2 3">B-37</strain>
    </source>
</reference>
<evidence type="ECO:0000313" key="2">
    <source>
        <dbReference type="EMBL" id="ANN17960.1"/>
    </source>
</evidence>
<dbReference type="Proteomes" id="UP000093695">
    <property type="component" value="Chromosome"/>
</dbReference>
<dbReference type="PANTHER" id="PTHR38011">
    <property type="entry name" value="DIHYDROFOLATE REDUCTASE FAMILY PROTEIN (AFU_ORTHOLOGUE AFUA_8G06820)"/>
    <property type="match status" value="1"/>
</dbReference>
<dbReference type="Pfam" id="PF01872">
    <property type="entry name" value="RibD_C"/>
    <property type="match status" value="1"/>
</dbReference>
<dbReference type="Gene3D" id="3.40.430.10">
    <property type="entry name" value="Dihydrofolate Reductase, subunit A"/>
    <property type="match status" value="1"/>
</dbReference>
<evidence type="ECO:0000259" key="1">
    <source>
        <dbReference type="Pfam" id="PF01872"/>
    </source>
</evidence>
<dbReference type="InterPro" id="IPR002734">
    <property type="entry name" value="RibDG_C"/>
</dbReference>
<dbReference type="PANTHER" id="PTHR38011:SF11">
    <property type="entry name" value="2,5-DIAMINO-6-RIBOSYLAMINO-4(3H)-PYRIMIDINONE 5'-PHOSPHATE REDUCTASE"/>
    <property type="match status" value="1"/>
</dbReference>
<dbReference type="EMBL" id="CP016174">
    <property type="protein sequence ID" value="ANN17960.1"/>
    <property type="molecule type" value="Genomic_DNA"/>
</dbReference>
<dbReference type="GO" id="GO:0009231">
    <property type="term" value="P:riboflavin biosynthetic process"/>
    <property type="evidence" value="ECO:0007669"/>
    <property type="project" value="InterPro"/>
</dbReference>
<dbReference type="AlphaFoldDB" id="A0A193C0L5"/>
<dbReference type="GO" id="GO:0008703">
    <property type="term" value="F:5-amino-6-(5-phosphoribosylamino)uracil reductase activity"/>
    <property type="evidence" value="ECO:0007669"/>
    <property type="project" value="InterPro"/>
</dbReference>
<sequence length="196" mass="21233">MRKLIVTILMSLDGHYEGPGGNFMAMPLDNEFDTHNHAELAEAGTLLLGARTFQLFQGFWPQMAGDPAATEVHKAISRRNGEIEKVVVSDTPAEEQDGPYRDTTTFVRRADAHEYIAGLKRGEGAPILMFGSRVLWNDLLAAGLVDEFHIVLGAGVLGGGTPAFDGKTTARLRLLGSETHAGSENIVLRYAVEKQG</sequence>
<feature type="domain" description="Bacterial bifunctional deaminase-reductase C-terminal" evidence="1">
    <location>
        <begin position="2"/>
        <end position="179"/>
    </location>
</feature>
<dbReference type="STRING" id="31958.SD37_21450"/>
<gene>
    <name evidence="2" type="ORF">SD37_21450</name>
</gene>
<organism evidence="2 3">
    <name type="scientific">Amycolatopsis orientalis</name>
    <name type="common">Nocardia orientalis</name>
    <dbReference type="NCBI Taxonomy" id="31958"/>
    <lineage>
        <taxon>Bacteria</taxon>
        <taxon>Bacillati</taxon>
        <taxon>Actinomycetota</taxon>
        <taxon>Actinomycetes</taxon>
        <taxon>Pseudonocardiales</taxon>
        <taxon>Pseudonocardiaceae</taxon>
        <taxon>Amycolatopsis</taxon>
    </lineage>
</organism>
<dbReference type="KEGG" id="aori:SD37_21450"/>
<proteinExistence type="predicted"/>
<accession>A0A193C0L5</accession>
<evidence type="ECO:0000313" key="3">
    <source>
        <dbReference type="Proteomes" id="UP000093695"/>
    </source>
</evidence>
<dbReference type="InterPro" id="IPR050765">
    <property type="entry name" value="Riboflavin_Biosynth_HTPR"/>
</dbReference>
<keyword evidence="3" id="KW-1185">Reference proteome</keyword>
<dbReference type="InterPro" id="IPR024072">
    <property type="entry name" value="DHFR-like_dom_sf"/>
</dbReference>
<dbReference type="eggNOG" id="COG0262">
    <property type="taxonomic scope" value="Bacteria"/>
</dbReference>
<protein>
    <recommendedName>
        <fullName evidence="1">Bacterial bifunctional deaminase-reductase C-terminal domain-containing protein</fullName>
    </recommendedName>
</protein>
<name>A0A193C0L5_AMYOR</name>
<dbReference type="RefSeq" id="WP_044856405.1">
    <property type="nucleotide sequence ID" value="NZ_CP016174.1"/>
</dbReference>